<comment type="caution">
    <text evidence="6">The sequence shown here is derived from an EMBL/GenBank/DDBJ whole genome shotgun (WGS) entry which is preliminary data.</text>
</comment>
<evidence type="ECO:0000256" key="1">
    <source>
        <dbReference type="ARBA" id="ARBA00005234"/>
    </source>
</evidence>
<dbReference type="InterPro" id="IPR038765">
    <property type="entry name" value="Papain-like_cys_pep_sf"/>
</dbReference>
<feature type="coiled-coil region" evidence="4">
    <location>
        <begin position="19"/>
        <end position="60"/>
    </location>
</feature>
<dbReference type="Proteomes" id="UP001605036">
    <property type="component" value="Unassembled WGS sequence"/>
</dbReference>
<keyword evidence="4" id="KW-0175">Coiled coil</keyword>
<evidence type="ECO:0000313" key="7">
    <source>
        <dbReference type="Proteomes" id="UP001605036"/>
    </source>
</evidence>
<dbReference type="Pfam" id="PF02902">
    <property type="entry name" value="Peptidase_C48"/>
    <property type="match status" value="1"/>
</dbReference>
<organism evidence="6 7">
    <name type="scientific">Riccia fluitans</name>
    <dbReference type="NCBI Taxonomy" id="41844"/>
    <lineage>
        <taxon>Eukaryota</taxon>
        <taxon>Viridiplantae</taxon>
        <taxon>Streptophyta</taxon>
        <taxon>Embryophyta</taxon>
        <taxon>Marchantiophyta</taxon>
        <taxon>Marchantiopsida</taxon>
        <taxon>Marchantiidae</taxon>
        <taxon>Marchantiales</taxon>
        <taxon>Ricciaceae</taxon>
        <taxon>Riccia</taxon>
    </lineage>
</organism>
<reference evidence="6 7" key="1">
    <citation type="submission" date="2024-09" db="EMBL/GenBank/DDBJ databases">
        <title>Chromosome-scale assembly of Riccia fluitans.</title>
        <authorList>
            <person name="Paukszto L."/>
            <person name="Sawicki J."/>
            <person name="Karawczyk K."/>
            <person name="Piernik-Szablinska J."/>
            <person name="Szczecinska M."/>
            <person name="Mazdziarz M."/>
        </authorList>
    </citation>
    <scope>NUCLEOTIDE SEQUENCE [LARGE SCALE GENOMIC DNA]</scope>
    <source>
        <strain evidence="6">Rf_01</strain>
        <tissue evidence="6">Aerial parts of the thallus</tissue>
    </source>
</reference>
<sequence length="501" mass="56644">MTTVLSNIIEHHGCKNQRLASLEQDLAHAKLEEEKLKAMIKALEKEKSEMNARVALMERKDLYDLLEAKMEGFQIANHPRTIGGFENLNLTITKKWVEIPTLNLEEFEKCPADFPDFIRGHRTLQDEVDRTGIDAYYQSLLHALKAAAGTLPNSLAIFEYMRSIFDSYVNPSTDPNVQPLVKGLDADDFSVDKFFDLQDLTSPDDVQASPDFDEDLRTNQHLRLQAEVRNLEAEPQRVTRSIRVRLDYEPTILPDVHPTNNSTRPVTLDLSMDARKDPSSPPKSQIVSVPALVDLTQYASSPENEGSEDQGWPCKHDLTKADLESTIELVARYDKTNHAEEAMIKITRLRKSICPELQDEDMQGNLPMWIFVPIHGKNHWSLAIIWLHNDAAWLAHLDSSQGPHDPEAIFHILKQVLWLIVPIDSALVMMGIMNVEQQQDGHSCGKHVLQMLAGAAMKESDGLDRCFREEGVRYIATLDQVRSFDVVFGMYLSGKSTGPPM</sequence>
<protein>
    <recommendedName>
        <fullName evidence="5">Ubiquitin-like protease family profile domain-containing protein</fullName>
    </recommendedName>
</protein>
<dbReference type="GO" id="GO:0008233">
    <property type="term" value="F:peptidase activity"/>
    <property type="evidence" value="ECO:0007669"/>
    <property type="project" value="UniProtKB-KW"/>
</dbReference>
<dbReference type="InterPro" id="IPR003653">
    <property type="entry name" value="Peptidase_C48_C"/>
</dbReference>
<dbReference type="SUPFAM" id="SSF54001">
    <property type="entry name" value="Cysteine proteinases"/>
    <property type="match status" value="1"/>
</dbReference>
<name>A0ABD1YZA0_9MARC</name>
<keyword evidence="7" id="KW-1185">Reference proteome</keyword>
<feature type="domain" description="Ubiquitin-like protease family profile" evidence="5">
    <location>
        <begin position="370"/>
        <end position="461"/>
    </location>
</feature>
<evidence type="ECO:0000256" key="3">
    <source>
        <dbReference type="ARBA" id="ARBA00022801"/>
    </source>
</evidence>
<evidence type="ECO:0000259" key="5">
    <source>
        <dbReference type="Pfam" id="PF02902"/>
    </source>
</evidence>
<gene>
    <name evidence="6" type="ORF">R1flu_007294</name>
</gene>
<dbReference type="EMBL" id="JBHFFA010000003">
    <property type="protein sequence ID" value="KAL2635815.1"/>
    <property type="molecule type" value="Genomic_DNA"/>
</dbReference>
<keyword evidence="3" id="KW-0378">Hydrolase</keyword>
<evidence type="ECO:0000313" key="6">
    <source>
        <dbReference type="EMBL" id="KAL2635815.1"/>
    </source>
</evidence>
<dbReference type="AlphaFoldDB" id="A0ABD1YZA0"/>
<evidence type="ECO:0000256" key="2">
    <source>
        <dbReference type="ARBA" id="ARBA00022670"/>
    </source>
</evidence>
<proteinExistence type="inferred from homology"/>
<dbReference type="GO" id="GO:0006508">
    <property type="term" value="P:proteolysis"/>
    <property type="evidence" value="ECO:0007669"/>
    <property type="project" value="UniProtKB-KW"/>
</dbReference>
<accession>A0ABD1YZA0</accession>
<comment type="similarity">
    <text evidence="1">Belongs to the peptidase C48 family.</text>
</comment>
<dbReference type="Gene3D" id="3.40.395.10">
    <property type="entry name" value="Adenoviral Proteinase, Chain A"/>
    <property type="match status" value="1"/>
</dbReference>
<evidence type="ECO:0000256" key="4">
    <source>
        <dbReference type="SAM" id="Coils"/>
    </source>
</evidence>
<keyword evidence="2" id="KW-0645">Protease</keyword>